<proteinExistence type="predicted"/>
<evidence type="ECO:0000313" key="25">
    <source>
        <dbReference type="EMBL" id="ART35334.1"/>
    </source>
</evidence>
<keyword evidence="16 22" id="KW-1133">Transmembrane helix</keyword>
<dbReference type="PROSITE" id="PS51924">
    <property type="entry name" value="COV_S2_HR2"/>
    <property type="match status" value="1"/>
</dbReference>
<evidence type="ECO:0000256" key="7">
    <source>
        <dbReference type="ARBA" id="ARBA00022595"/>
    </source>
</evidence>
<evidence type="ECO:0000256" key="9">
    <source>
        <dbReference type="ARBA" id="ARBA00022692"/>
    </source>
</evidence>
<keyword evidence="17" id="KW-0843">Virulence</keyword>
<evidence type="ECO:0000256" key="10">
    <source>
        <dbReference type="ARBA" id="ARBA00022729"/>
    </source>
</evidence>
<evidence type="ECO:0000256" key="16">
    <source>
        <dbReference type="ARBA" id="ARBA00022989"/>
    </source>
</evidence>
<feature type="domain" description="Coronavirus spike (S) glycoprotein S2 subunit heptad repeat 2 (HR2) region profile" evidence="24">
    <location>
        <begin position="1027"/>
        <end position="1108"/>
    </location>
</feature>
<reference evidence="25" key="1">
    <citation type="submission" date="2015-04" db="EMBL/GenBank/DDBJ databases">
        <title>The molecular epidemiology of Infectious bronchitis virus strains isolated in Guangxi, China.</title>
        <authorList>
            <person name="Mo M.L."/>
            <person name="Wu C.L."/>
            <person name="Sun X.K."/>
            <person name="Wei P."/>
            <person name="Wei T.C."/>
        </authorList>
    </citation>
    <scope>NUCLEOTIDE SEQUENCE</scope>
    <source>
        <strain evidence="25">GX-QZ131126</strain>
    </source>
</reference>
<keyword evidence="15" id="KW-1164">Virus endocytosis by host</keyword>
<dbReference type="InterPro" id="IPR043473">
    <property type="entry name" value="S2_sf_CoV"/>
</dbReference>
<evidence type="ECO:0000256" key="8">
    <source>
        <dbReference type="ARBA" id="ARBA00022685"/>
    </source>
</evidence>
<evidence type="ECO:0000256" key="11">
    <source>
        <dbReference type="ARBA" id="ARBA00022804"/>
    </source>
</evidence>
<evidence type="ECO:0000256" key="18">
    <source>
        <dbReference type="ARBA" id="ARBA00023054"/>
    </source>
</evidence>
<evidence type="ECO:0000256" key="22">
    <source>
        <dbReference type="SAM" id="Phobius"/>
    </source>
</evidence>
<dbReference type="GO" id="GO:0016020">
    <property type="term" value="C:membrane"/>
    <property type="evidence" value="ECO:0007669"/>
    <property type="project" value="InterPro"/>
</dbReference>
<dbReference type="CDD" id="cd22372">
    <property type="entry name" value="gammaCoV_Spike_SD1-2_S1-S2_S2"/>
    <property type="match status" value="1"/>
</dbReference>
<dbReference type="GO" id="GO:0075509">
    <property type="term" value="P:endocytosis involved in viral entry into host cell"/>
    <property type="evidence" value="ECO:0007669"/>
    <property type="project" value="UniProtKB-KW"/>
</dbReference>
<evidence type="ECO:0000259" key="24">
    <source>
        <dbReference type="PROSITE" id="PS51924"/>
    </source>
</evidence>
<keyword evidence="10" id="KW-0732">Signal</keyword>
<dbReference type="Pfam" id="PF01601">
    <property type="entry name" value="CoV_S2"/>
    <property type="match status" value="1"/>
</dbReference>
<evidence type="ECO:0000256" key="20">
    <source>
        <dbReference type="ARBA" id="ARBA00023180"/>
    </source>
</evidence>
<dbReference type="GO" id="GO:0019031">
    <property type="term" value="C:viral envelope"/>
    <property type="evidence" value="ECO:0007669"/>
    <property type="project" value="UniProtKB-KW"/>
</dbReference>
<dbReference type="GO" id="GO:0046813">
    <property type="term" value="P:receptor-mediated virion attachment to host cell"/>
    <property type="evidence" value="ECO:0007669"/>
    <property type="project" value="InterPro"/>
</dbReference>
<dbReference type="InterPro" id="IPR044874">
    <property type="entry name" value="Spike_S2_CoV_HR2"/>
</dbReference>
<protein>
    <submittedName>
        <fullName evidence="25">Spike protein</fullName>
    </submittedName>
</protein>
<keyword evidence="13" id="KW-1043">Host membrane</keyword>
<keyword evidence="18" id="KW-0175">Coiled coil</keyword>
<evidence type="ECO:0000256" key="15">
    <source>
        <dbReference type="ARBA" id="ARBA00022890"/>
    </source>
</evidence>
<dbReference type="GO" id="GO:0020002">
    <property type="term" value="C:host cell plasma membrane"/>
    <property type="evidence" value="ECO:0007669"/>
    <property type="project" value="UniProtKB-SubCell"/>
</dbReference>
<evidence type="ECO:0000256" key="3">
    <source>
        <dbReference type="ARBA" id="ARBA00004563"/>
    </source>
</evidence>
<evidence type="ECO:0000259" key="23">
    <source>
        <dbReference type="PROSITE" id="PS51923"/>
    </source>
</evidence>
<feature type="domain" description="Coronavirus spike (S) glycoprotein S2 subunit heptad repeat 1 (HR1) region profile" evidence="23">
    <location>
        <begin position="772"/>
        <end position="877"/>
    </location>
</feature>
<keyword evidence="19 22" id="KW-0472">Membrane</keyword>
<dbReference type="InterPro" id="IPR044873">
    <property type="entry name" value="Spike_S2_CoV_HR1"/>
</dbReference>
<gene>
    <name evidence="25" type="primary">S</name>
</gene>
<dbReference type="InterPro" id="IPR043614">
    <property type="entry name" value="Spike_S2_CoV_C"/>
</dbReference>
<keyword evidence="5" id="KW-1170">Fusion of virus membrane with host endosomal membrane</keyword>
<keyword evidence="7" id="KW-1162">Viral penetration into host cytoplasm</keyword>
<evidence type="ECO:0000256" key="14">
    <source>
        <dbReference type="ARBA" id="ARBA00022879"/>
    </source>
</evidence>
<evidence type="ECO:0000256" key="6">
    <source>
        <dbReference type="ARBA" id="ARBA00022581"/>
    </source>
</evidence>
<evidence type="ECO:0000256" key="19">
    <source>
        <dbReference type="ARBA" id="ARBA00023136"/>
    </source>
</evidence>
<comment type="subcellular location">
    <subcellularLocation>
        <location evidence="2">Host cell membrane</location>
        <topology evidence="2">Single-pass type I membrane protein</topology>
    </subcellularLocation>
    <subcellularLocation>
        <location evidence="1">Host endoplasmic reticulum-Golgi intermediate compartment membrane</location>
        <topology evidence="1">Single-pass type I membrane protein</topology>
    </subcellularLocation>
    <subcellularLocation>
        <location evidence="3">Virion membrane</location>
        <topology evidence="3">Single-pass type I membrane protein</topology>
    </subcellularLocation>
</comment>
<dbReference type="EMBL" id="KR265090">
    <property type="protein sequence ID" value="ART35334.1"/>
    <property type="molecule type" value="Genomic_RNA"/>
</dbReference>
<evidence type="ECO:0000256" key="5">
    <source>
        <dbReference type="ARBA" id="ARBA00022510"/>
    </source>
</evidence>
<dbReference type="InterPro" id="IPR002552">
    <property type="entry name" value="Spike_S2_CoV"/>
</dbReference>
<dbReference type="SUPFAM" id="SSF111474">
    <property type="entry name" value="Coronavirus S2 glycoprotein"/>
    <property type="match status" value="2"/>
</dbReference>
<keyword evidence="9 22" id="KW-0812">Transmembrane</keyword>
<accession>A0A2H4I7L6</accession>
<keyword evidence="4" id="KW-1168">Fusion of virus membrane with host membrane</keyword>
<evidence type="ECO:0000256" key="13">
    <source>
        <dbReference type="ARBA" id="ARBA00022870"/>
    </source>
</evidence>
<keyword evidence="21" id="KW-1160">Virus entry into host cell</keyword>
<feature type="transmembrane region" description="Helical" evidence="22">
    <location>
        <begin position="1097"/>
        <end position="1119"/>
    </location>
</feature>
<evidence type="ECO:0000256" key="4">
    <source>
        <dbReference type="ARBA" id="ARBA00022506"/>
    </source>
</evidence>
<dbReference type="GO" id="GO:0019064">
    <property type="term" value="P:fusion of virus membrane with host plasma membrane"/>
    <property type="evidence" value="ECO:0007669"/>
    <property type="project" value="InterPro"/>
</dbReference>
<organism evidence="25">
    <name type="scientific">Infectious bronchitis virus</name>
    <dbReference type="NCBI Taxonomy" id="11120"/>
    <lineage>
        <taxon>Viruses</taxon>
        <taxon>Riboviria</taxon>
        <taxon>Orthornavirae</taxon>
        <taxon>Pisuviricota</taxon>
        <taxon>Pisoniviricetes</taxon>
        <taxon>Nidovirales</taxon>
        <taxon>Cornidovirineae</taxon>
        <taxon>Coronaviridae</taxon>
        <taxon>Orthocoronavirinae</taxon>
        <taxon>Gammacoronavirus</taxon>
        <taxon>Igacovirus</taxon>
        <taxon>Gammacoronavirus galli</taxon>
        <taxon>Avian coronavirus</taxon>
    </lineage>
</organism>
<dbReference type="GO" id="GO:0044173">
    <property type="term" value="C:host cell endoplasmic reticulum-Golgi intermediate compartment membrane"/>
    <property type="evidence" value="ECO:0007669"/>
    <property type="project" value="UniProtKB-SubCell"/>
</dbReference>
<keyword evidence="12" id="KW-0946">Virion</keyword>
<dbReference type="GO" id="GO:0055036">
    <property type="term" value="C:virion membrane"/>
    <property type="evidence" value="ECO:0007669"/>
    <property type="project" value="UniProtKB-SubCell"/>
</dbReference>
<dbReference type="PROSITE" id="PS51923">
    <property type="entry name" value="COV_S2_HR1"/>
    <property type="match status" value="1"/>
</dbReference>
<sequence>MLGKSLFLVTILCALCSANLFDQANNYVYYYQSAFRPPNGWHLQGGAYAVVNSTKYANNAGGANHCTVGIIKDVLNQSAASIAMTAPLQGMAWSKSEFCSAHCNFSEITVFVTHCYSSGPGSCPITGMIASGHIRISAMKNGSLFYNSTVSVSKYPRFRSFQCVNNSTSVYLNGDLVFTSNKTADVTSAGVYFKAGGPVTYSVMKEFKVLSYFVNGTAQDVILCDNSPKGLLACQYNTGNFSDGFYPFTNNTLVRDKFIVYRESSVNTTLTLTNFTFANVSNAQPNSGDVSTFHLYQTQTAQSGYYNFNLSFLSQFVYKTSDFMYGSYHPKCSFRPETINSGLWFNSLSVSLTYGPLQGGCKQSVFSGKATCCYAYSYNGPMACKGVYAGELSKTFECGLLVYVTKSDGSRIQTRTEPLVLMQHNYNNITLDKCVDYNIYGRVGQGFITNVTDSAANFSYLADGGLAILDTSGAIDVFVVQGDYGLNYYKVNPCEDVNQQFVVSGGNIVGILTSRNETGSEQVENQFYVKLTNSSHRRRRSIGQNVTSCSYVSYGRFCIEPDGSLNMIVPEELKQFVAPLLNITESVLIPNSFNLTVTDEYIQTRMDKVQINCLQYVCGNSLECRKLFQQYGPVCDNILSVVNSVGQKEDMELLSFYSSTKPAGYNAPVFSNISTGDFNISLLLTSPSNPRGRSFIEDLLFTSVETVGLPTDAEYKKCTAGPLGTLKDLICARGYNGLLVLPPIITADMQTMYTASLVGSMAFGGITAAGAIPFATQIQARINHLGITQSLLLKNQEKIAASFNKAIGHMQEGFRSTSLALQQVQDVVNKQSAILTETMNSLNKNFGAISSVIQDIYAQLDAIQADAQVDRLITGRLSSLSVLASAKQSEYIRVSQQRELATQKINECVKSQSNRYGFCGSGRHVLSIPQNAPNGIVFIHFSYTPEHFVNVTAIVGFCVQPANASQYAIVPVNGRGIFIQVNGSYYITARDMYMPRDITAGDVVTLTSCQANYVNVNKTVITTFVEDDDFDFDDELSKWWNDTKHDLPDFDDFNYTVPILNISGEIDHIQGVIQGLNDSLINLEELSILKTYIKWPWYVWLAIGFAIIIFILILGWVFFMTGCCGCCCGCFGIIPLMSKCGKKSSYYTTFDNDVVTEQYRPKKSV</sequence>
<evidence type="ECO:0000256" key="1">
    <source>
        <dbReference type="ARBA" id="ARBA00004372"/>
    </source>
</evidence>
<evidence type="ECO:0000256" key="17">
    <source>
        <dbReference type="ARBA" id="ARBA00023026"/>
    </source>
</evidence>
<keyword evidence="8" id="KW-0165">Cleavage on pair of basic residues</keyword>
<dbReference type="Pfam" id="PF19214">
    <property type="entry name" value="CoV_S2_C"/>
    <property type="match status" value="1"/>
</dbReference>
<evidence type="ECO:0000256" key="21">
    <source>
        <dbReference type="ARBA" id="ARBA00023296"/>
    </source>
</evidence>
<keyword evidence="14" id="KW-0261">Viral envelope protein</keyword>
<keyword evidence="11" id="KW-1161">Viral attachment to host cell</keyword>
<dbReference type="FunFam" id="1.20.5.300:FF:000003">
    <property type="entry name" value="Spike glycoprotein"/>
    <property type="match status" value="1"/>
</dbReference>
<keyword evidence="6" id="KW-0945">Host-virus interaction</keyword>
<dbReference type="Gene3D" id="1.20.5.300">
    <property type="match status" value="2"/>
</dbReference>
<keyword evidence="20" id="KW-0325">Glycoprotein</keyword>
<name>A0A2H4I7L6_9GAMC</name>
<dbReference type="GO" id="GO:0039654">
    <property type="term" value="P:fusion of virus membrane with host endosome membrane"/>
    <property type="evidence" value="ECO:0007669"/>
    <property type="project" value="UniProtKB-KW"/>
</dbReference>
<evidence type="ECO:0000256" key="2">
    <source>
        <dbReference type="ARBA" id="ARBA00004402"/>
    </source>
</evidence>
<evidence type="ECO:0000256" key="12">
    <source>
        <dbReference type="ARBA" id="ARBA00022844"/>
    </source>
</evidence>